<dbReference type="STRING" id="1384459.GL4_0636"/>
<feature type="compositionally biased region" description="Acidic residues" evidence="1">
    <location>
        <begin position="36"/>
        <end position="48"/>
    </location>
</feature>
<feature type="compositionally biased region" description="Basic and acidic residues" evidence="1">
    <location>
        <begin position="267"/>
        <end position="277"/>
    </location>
</feature>
<proteinExistence type="predicted"/>
<evidence type="ECO:0000313" key="2">
    <source>
        <dbReference type="EMBL" id="BAQ16099.1"/>
    </source>
</evidence>
<feature type="compositionally biased region" description="Basic and acidic residues" evidence="1">
    <location>
        <begin position="174"/>
        <end position="191"/>
    </location>
</feature>
<protein>
    <submittedName>
        <fullName evidence="2">Uncharacterized protein</fullName>
    </submittedName>
</protein>
<evidence type="ECO:0000313" key="3">
    <source>
        <dbReference type="Proteomes" id="UP000031643"/>
    </source>
</evidence>
<gene>
    <name evidence="2" type="ORF">GL4_0636</name>
</gene>
<dbReference type="Proteomes" id="UP000031643">
    <property type="component" value="Chromosome"/>
</dbReference>
<feature type="region of interest" description="Disordered" evidence="1">
    <location>
        <begin position="1"/>
        <end position="79"/>
    </location>
</feature>
<feature type="region of interest" description="Disordered" evidence="1">
    <location>
        <begin position="164"/>
        <end position="191"/>
    </location>
</feature>
<dbReference type="AlphaFoldDB" id="A0A0A8K273"/>
<dbReference type="EMBL" id="AP014648">
    <property type="protein sequence ID" value="BAQ16099.1"/>
    <property type="molecule type" value="Genomic_DNA"/>
</dbReference>
<dbReference type="KEGG" id="mcg:GL4_0636"/>
<feature type="compositionally biased region" description="Basic and acidic residues" evidence="1">
    <location>
        <begin position="49"/>
        <end position="59"/>
    </location>
</feature>
<feature type="compositionally biased region" description="Basic and acidic residues" evidence="1">
    <location>
        <begin position="21"/>
        <end position="35"/>
    </location>
</feature>
<sequence length="304" mass="34032">MQTVEAALQGEKAESPTADVGNEKAEPETTDKSGEQTDEAEDDEELSDEERKLLSEKANRRFVSLTHQRDEAKRETESLKPRAEQWDRLTGFLHENDITSQEVNNALEITRLINSQDYGKALEVLGPIYEEVAARAGQVLPEDLQEDVRLGKITLDRAKELSVARANAAATQQRTERQTQRDTEKDEQERNAKVVNTAVEAVDKWAKGKAGSDPDWHLKQDAVSEQVELAINRMKREGKSFDANDPGKSAVELAENALKVVEERMKKFRPKPEERRAPNGQFASPHAKPTPKSHMEAVEQALSG</sequence>
<organism evidence="2 3">
    <name type="scientific">Methyloceanibacter caenitepidi</name>
    <dbReference type="NCBI Taxonomy" id="1384459"/>
    <lineage>
        <taxon>Bacteria</taxon>
        <taxon>Pseudomonadati</taxon>
        <taxon>Pseudomonadota</taxon>
        <taxon>Alphaproteobacteria</taxon>
        <taxon>Hyphomicrobiales</taxon>
        <taxon>Hyphomicrobiaceae</taxon>
        <taxon>Methyloceanibacter</taxon>
    </lineage>
</organism>
<feature type="compositionally biased region" description="Low complexity" evidence="1">
    <location>
        <begin position="164"/>
        <end position="173"/>
    </location>
</feature>
<dbReference type="HOGENOM" id="CLU_914684_0_0_5"/>
<feature type="region of interest" description="Disordered" evidence="1">
    <location>
        <begin position="267"/>
        <end position="304"/>
    </location>
</feature>
<reference evidence="2 3" key="1">
    <citation type="submission" date="2014-09" db="EMBL/GenBank/DDBJ databases">
        <title>Genome sequencing of Methyloceanibacter caenitepidi Gela4.</title>
        <authorList>
            <person name="Takeuchi M."/>
            <person name="Susumu S."/>
            <person name="Kamagata Y."/>
            <person name="Oshima K."/>
            <person name="Hattori M."/>
            <person name="Iwasaki W."/>
        </authorList>
    </citation>
    <scope>NUCLEOTIDE SEQUENCE [LARGE SCALE GENOMIC DNA]</scope>
    <source>
        <strain evidence="2 3">Gela4</strain>
    </source>
</reference>
<evidence type="ECO:0000256" key="1">
    <source>
        <dbReference type="SAM" id="MobiDB-lite"/>
    </source>
</evidence>
<name>A0A0A8K273_9HYPH</name>
<keyword evidence="3" id="KW-1185">Reference proteome</keyword>
<accession>A0A0A8K273</accession>
<feature type="compositionally biased region" description="Basic and acidic residues" evidence="1">
    <location>
        <begin position="67"/>
        <end position="79"/>
    </location>
</feature>